<comment type="caution">
    <text evidence="2">The sequence shown here is derived from an EMBL/GenBank/DDBJ whole genome shotgun (WGS) entry which is preliminary data.</text>
</comment>
<evidence type="ECO:0000256" key="1">
    <source>
        <dbReference type="SAM" id="SignalP"/>
    </source>
</evidence>
<organism evidence="2 3">
    <name type="scientific">Hominiventricola filiformis</name>
    <dbReference type="NCBI Taxonomy" id="2885352"/>
    <lineage>
        <taxon>Bacteria</taxon>
        <taxon>Bacillati</taxon>
        <taxon>Bacillota</taxon>
        <taxon>Clostridia</taxon>
        <taxon>Lachnospirales</taxon>
        <taxon>Lachnospiraceae</taxon>
        <taxon>Hominiventricola</taxon>
    </lineage>
</organism>
<protein>
    <submittedName>
        <fullName evidence="2">Uncharacterized protein</fullName>
    </submittedName>
</protein>
<feature type="signal peptide" evidence="1">
    <location>
        <begin position="1"/>
        <end position="27"/>
    </location>
</feature>
<evidence type="ECO:0000313" key="2">
    <source>
        <dbReference type="EMBL" id="MCC2127640.1"/>
    </source>
</evidence>
<keyword evidence="1" id="KW-0732">Signal</keyword>
<proteinExistence type="predicted"/>
<reference evidence="2 3" key="1">
    <citation type="submission" date="2021-10" db="EMBL/GenBank/DDBJ databases">
        <title>Anaerobic single-cell dispensing facilitates the cultivation of human gut bacteria.</title>
        <authorList>
            <person name="Afrizal A."/>
        </authorList>
    </citation>
    <scope>NUCLEOTIDE SEQUENCE [LARGE SCALE GENOMIC DNA]</scope>
    <source>
        <strain evidence="2 3">CLA-AA-H276</strain>
    </source>
</reference>
<accession>A0AAE3DCR7</accession>
<evidence type="ECO:0000313" key="3">
    <source>
        <dbReference type="Proteomes" id="UP001198220"/>
    </source>
</evidence>
<keyword evidence="3" id="KW-1185">Reference proteome</keyword>
<dbReference type="AlphaFoldDB" id="A0AAE3DCR7"/>
<dbReference type="EMBL" id="JAJEPS010000026">
    <property type="protein sequence ID" value="MCC2127640.1"/>
    <property type="molecule type" value="Genomic_DNA"/>
</dbReference>
<feature type="chain" id="PRO_5042164079" evidence="1">
    <location>
        <begin position="28"/>
        <end position="178"/>
    </location>
</feature>
<sequence length="178" mass="19315">MKKLNTKIFSFVLVLLMIFGVSSTAFAAEIDNPNNNVLGTYEIEVSISSSDDSIPYATTELATGEVSVSLIRDGNSTDVQVYLNWSGDFSINSFRFKKLTVASSNLLSSKTYGTVGTGNSYKTYNVTASTVASRYITKFTIPTDVEKAKVTVSNLQVYELVNGSWISGLLASKNITIN</sequence>
<dbReference type="RefSeq" id="WP_308460223.1">
    <property type="nucleotide sequence ID" value="NZ_JAJEPS010000026.1"/>
</dbReference>
<gene>
    <name evidence="2" type="ORF">LKD36_15935</name>
</gene>
<name>A0AAE3DCR7_9FIRM</name>
<dbReference type="Proteomes" id="UP001198220">
    <property type="component" value="Unassembled WGS sequence"/>
</dbReference>